<evidence type="ECO:0000313" key="3">
    <source>
        <dbReference type="Proteomes" id="UP000800041"/>
    </source>
</evidence>
<feature type="signal peptide" evidence="1">
    <location>
        <begin position="1"/>
        <end position="21"/>
    </location>
</feature>
<feature type="chain" id="PRO_5026173559" evidence="1">
    <location>
        <begin position="22"/>
        <end position="295"/>
    </location>
</feature>
<proteinExistence type="predicted"/>
<sequence>MRFGTFAAAAALASAPYQIAAAPLMADSEDVIANQTAAGNQTVGNSNAANSLRILEQDFICRLPILTTFCRLSLFLDLGLHNQRSQEAANGTIPAASERDQSTLEAQLESICSKPLTRWVCSIMPLDKFKFLSQKSGSGNNTAVAQGTANETLADLIHSISDNHVLSNDNKPAVNMPPYHSLLDIIQPEMHFASEVADADIRAEATGEPTAPIAEAPAAAETPAAVETPAVEAPAVEAPAVEAPAVETATVETPTVETPAVVASNIESILAAVPSEVPVVMSEVATAPAAPVATL</sequence>
<keyword evidence="1" id="KW-0732">Signal</keyword>
<evidence type="ECO:0000313" key="2">
    <source>
        <dbReference type="EMBL" id="KAF1986476.1"/>
    </source>
</evidence>
<name>A0A6G1GZT3_9PEZI</name>
<dbReference type="EMBL" id="ML977156">
    <property type="protein sequence ID" value="KAF1986476.1"/>
    <property type="molecule type" value="Genomic_DNA"/>
</dbReference>
<protein>
    <submittedName>
        <fullName evidence="2">Uncharacterized protein</fullName>
    </submittedName>
</protein>
<gene>
    <name evidence="2" type="ORF">K402DRAFT_454143</name>
</gene>
<dbReference type="Proteomes" id="UP000800041">
    <property type="component" value="Unassembled WGS sequence"/>
</dbReference>
<accession>A0A6G1GZT3</accession>
<reference evidence="2" key="1">
    <citation type="journal article" date="2020" name="Stud. Mycol.">
        <title>101 Dothideomycetes genomes: a test case for predicting lifestyles and emergence of pathogens.</title>
        <authorList>
            <person name="Haridas S."/>
            <person name="Albert R."/>
            <person name="Binder M."/>
            <person name="Bloem J."/>
            <person name="Labutti K."/>
            <person name="Salamov A."/>
            <person name="Andreopoulos B."/>
            <person name="Baker S."/>
            <person name="Barry K."/>
            <person name="Bills G."/>
            <person name="Bluhm B."/>
            <person name="Cannon C."/>
            <person name="Castanera R."/>
            <person name="Culley D."/>
            <person name="Daum C."/>
            <person name="Ezra D."/>
            <person name="Gonzalez J."/>
            <person name="Henrissat B."/>
            <person name="Kuo A."/>
            <person name="Liang C."/>
            <person name="Lipzen A."/>
            <person name="Lutzoni F."/>
            <person name="Magnuson J."/>
            <person name="Mondo S."/>
            <person name="Nolan M."/>
            <person name="Ohm R."/>
            <person name="Pangilinan J."/>
            <person name="Park H.-J."/>
            <person name="Ramirez L."/>
            <person name="Alfaro M."/>
            <person name="Sun H."/>
            <person name="Tritt A."/>
            <person name="Yoshinaga Y."/>
            <person name="Zwiers L.-H."/>
            <person name="Turgeon B."/>
            <person name="Goodwin S."/>
            <person name="Spatafora J."/>
            <person name="Crous P."/>
            <person name="Grigoriev I."/>
        </authorList>
    </citation>
    <scope>NUCLEOTIDE SEQUENCE</scope>
    <source>
        <strain evidence="2">CBS 113979</strain>
    </source>
</reference>
<evidence type="ECO:0000256" key="1">
    <source>
        <dbReference type="SAM" id="SignalP"/>
    </source>
</evidence>
<organism evidence="2 3">
    <name type="scientific">Aulographum hederae CBS 113979</name>
    <dbReference type="NCBI Taxonomy" id="1176131"/>
    <lineage>
        <taxon>Eukaryota</taxon>
        <taxon>Fungi</taxon>
        <taxon>Dikarya</taxon>
        <taxon>Ascomycota</taxon>
        <taxon>Pezizomycotina</taxon>
        <taxon>Dothideomycetes</taxon>
        <taxon>Pleosporomycetidae</taxon>
        <taxon>Aulographales</taxon>
        <taxon>Aulographaceae</taxon>
    </lineage>
</organism>
<dbReference type="AlphaFoldDB" id="A0A6G1GZT3"/>
<keyword evidence="3" id="KW-1185">Reference proteome</keyword>